<dbReference type="Pfam" id="PF00076">
    <property type="entry name" value="RRM_1"/>
    <property type="match status" value="1"/>
</dbReference>
<evidence type="ECO:0000256" key="3">
    <source>
        <dbReference type="ARBA" id="ARBA00022490"/>
    </source>
</evidence>
<dbReference type="OrthoDB" id="4726at2759"/>
<dbReference type="SUPFAM" id="SSF54928">
    <property type="entry name" value="RNA-binding domain, RBD"/>
    <property type="match status" value="1"/>
</dbReference>
<dbReference type="PANTHER" id="PTHR23236:SF16">
    <property type="entry name" value="POLYADENYLATE-BINDING PROTEIN 2"/>
    <property type="match status" value="1"/>
</dbReference>
<evidence type="ECO:0000256" key="8">
    <source>
        <dbReference type="PROSITE-ProRule" id="PRU00176"/>
    </source>
</evidence>
<proteinExistence type="predicted"/>
<organism evidence="12 13">
    <name type="scientific">Albula glossodonta</name>
    <name type="common">roundjaw bonefish</name>
    <dbReference type="NCBI Taxonomy" id="121402"/>
    <lineage>
        <taxon>Eukaryota</taxon>
        <taxon>Metazoa</taxon>
        <taxon>Chordata</taxon>
        <taxon>Craniata</taxon>
        <taxon>Vertebrata</taxon>
        <taxon>Euteleostomi</taxon>
        <taxon>Actinopterygii</taxon>
        <taxon>Neopterygii</taxon>
        <taxon>Teleostei</taxon>
        <taxon>Albuliformes</taxon>
        <taxon>Albulidae</taxon>
        <taxon>Albula</taxon>
    </lineage>
</organism>
<comment type="caution">
    <text evidence="12">The sequence shown here is derived from an EMBL/GenBank/DDBJ whole genome shotgun (WGS) entry which is preliminary data.</text>
</comment>
<evidence type="ECO:0000313" key="13">
    <source>
        <dbReference type="Proteomes" id="UP000824540"/>
    </source>
</evidence>
<accession>A0A8T2PXR2</accession>
<name>A0A8T2PXR2_9TELE</name>
<evidence type="ECO:0000256" key="5">
    <source>
        <dbReference type="ARBA" id="ARBA00022884"/>
    </source>
</evidence>
<dbReference type="InterPro" id="IPR012677">
    <property type="entry name" value="Nucleotide-bd_a/b_plait_sf"/>
</dbReference>
<dbReference type="GO" id="GO:0008143">
    <property type="term" value="F:poly(A) binding"/>
    <property type="evidence" value="ECO:0007669"/>
    <property type="project" value="TreeGrafter"/>
</dbReference>
<evidence type="ECO:0000256" key="4">
    <source>
        <dbReference type="ARBA" id="ARBA00022664"/>
    </source>
</evidence>
<evidence type="ECO:0000256" key="1">
    <source>
        <dbReference type="ARBA" id="ARBA00004123"/>
    </source>
</evidence>
<evidence type="ECO:0000256" key="9">
    <source>
        <dbReference type="SAM" id="Coils"/>
    </source>
</evidence>
<comment type="subcellular location">
    <subcellularLocation>
        <location evidence="2">Cytoplasm</location>
    </subcellularLocation>
    <subcellularLocation>
        <location evidence="1">Nucleus</location>
    </subcellularLocation>
</comment>
<evidence type="ECO:0000256" key="2">
    <source>
        <dbReference type="ARBA" id="ARBA00004496"/>
    </source>
</evidence>
<gene>
    <name evidence="12" type="ORF">JZ751_000840</name>
</gene>
<dbReference type="Proteomes" id="UP000824540">
    <property type="component" value="Unassembled WGS sequence"/>
</dbReference>
<keyword evidence="4" id="KW-0507">mRNA processing</keyword>
<evidence type="ECO:0000256" key="6">
    <source>
        <dbReference type="ARBA" id="ARBA00023054"/>
    </source>
</evidence>
<dbReference type="PANTHER" id="PTHR23236">
    <property type="entry name" value="EUKARYOTIC TRANSLATION INITIATION FACTOR 4B/4H"/>
    <property type="match status" value="1"/>
</dbReference>
<evidence type="ECO:0000313" key="12">
    <source>
        <dbReference type="EMBL" id="KAG9355996.1"/>
    </source>
</evidence>
<evidence type="ECO:0000259" key="11">
    <source>
        <dbReference type="PROSITE" id="PS50102"/>
    </source>
</evidence>
<dbReference type="GO" id="GO:0006397">
    <property type="term" value="P:mRNA processing"/>
    <property type="evidence" value="ECO:0007669"/>
    <property type="project" value="UniProtKB-KW"/>
</dbReference>
<feature type="region of interest" description="Disordered" evidence="10">
    <location>
        <begin position="240"/>
        <end position="259"/>
    </location>
</feature>
<evidence type="ECO:0000256" key="10">
    <source>
        <dbReference type="SAM" id="MobiDB-lite"/>
    </source>
</evidence>
<sequence length="259" mass="27919">MAEFGNGLADESLLDSDPGHPELEDTGVGDDEPGLEEGEAAIEDPELEAIKARVREMEEEAEKLKELQNEVEKQMNLSPPPAGPVIMSIEEKMEADGRSIYVGNVDYGATAEELEAHFHGCGSVNRVTILCDKFTGHPKGTNRPGISTTDRGFPRARFRSRGGSFSSRARYYSGYTPPRGRGRAFRGRGRTTSWFQDQWRLTTPPSPVAAAPPTVSAGSLALSAPAVHTHPILSMWGGGAGGHGDHRPTAGGVYYSNKR</sequence>
<evidence type="ECO:0000256" key="7">
    <source>
        <dbReference type="ARBA" id="ARBA00023242"/>
    </source>
</evidence>
<dbReference type="PROSITE" id="PS50102">
    <property type="entry name" value="RRM"/>
    <property type="match status" value="1"/>
</dbReference>
<reference evidence="12" key="1">
    <citation type="thesis" date="2021" institute="BYU ScholarsArchive" country="Provo, UT, USA">
        <title>Applications of and Algorithms for Genome Assembly and Genomic Analyses with an Emphasis on Marine Teleosts.</title>
        <authorList>
            <person name="Pickett B.D."/>
        </authorList>
    </citation>
    <scope>NUCLEOTIDE SEQUENCE</scope>
    <source>
        <strain evidence="12">HI-2016</strain>
    </source>
</reference>
<dbReference type="AlphaFoldDB" id="A0A8T2PXR2"/>
<dbReference type="GO" id="GO:0005737">
    <property type="term" value="C:cytoplasm"/>
    <property type="evidence" value="ECO:0007669"/>
    <property type="project" value="UniProtKB-SubCell"/>
</dbReference>
<feature type="region of interest" description="Disordered" evidence="10">
    <location>
        <begin position="1"/>
        <end position="47"/>
    </location>
</feature>
<feature type="compositionally biased region" description="Acidic residues" evidence="10">
    <location>
        <begin position="24"/>
        <end position="47"/>
    </location>
</feature>
<protein>
    <recommendedName>
        <fullName evidence="11">RRM domain-containing protein</fullName>
    </recommendedName>
</protein>
<feature type="domain" description="RRM" evidence="11">
    <location>
        <begin position="98"/>
        <end position="140"/>
    </location>
</feature>
<keyword evidence="3" id="KW-0963">Cytoplasm</keyword>
<dbReference type="Gene3D" id="3.30.70.330">
    <property type="match status" value="1"/>
</dbReference>
<dbReference type="InterPro" id="IPR000504">
    <property type="entry name" value="RRM_dom"/>
</dbReference>
<dbReference type="EMBL" id="JAFBMS010000001">
    <property type="protein sequence ID" value="KAG9355996.1"/>
    <property type="molecule type" value="Genomic_DNA"/>
</dbReference>
<feature type="coiled-coil region" evidence="9">
    <location>
        <begin position="47"/>
        <end position="77"/>
    </location>
</feature>
<keyword evidence="7" id="KW-0539">Nucleus</keyword>
<keyword evidence="6 9" id="KW-0175">Coiled coil</keyword>
<keyword evidence="13" id="KW-1185">Reference proteome</keyword>
<feature type="region of interest" description="Disordered" evidence="10">
    <location>
        <begin position="141"/>
        <end position="161"/>
    </location>
</feature>
<dbReference type="GO" id="GO:0005634">
    <property type="term" value="C:nucleus"/>
    <property type="evidence" value="ECO:0007669"/>
    <property type="project" value="UniProtKB-SubCell"/>
</dbReference>
<keyword evidence="5 8" id="KW-0694">RNA-binding</keyword>
<dbReference type="InterPro" id="IPR035979">
    <property type="entry name" value="RBD_domain_sf"/>
</dbReference>